<dbReference type="STRING" id="375175.AYR53_05295"/>
<protein>
    <submittedName>
        <fullName evidence="1">Uncharacterized protein</fullName>
    </submittedName>
</protein>
<organism evidence="1 2">
    <name type="scientific">Loigolactobacillus backii</name>
    <dbReference type="NCBI Taxonomy" id="375175"/>
    <lineage>
        <taxon>Bacteria</taxon>
        <taxon>Bacillati</taxon>
        <taxon>Bacillota</taxon>
        <taxon>Bacilli</taxon>
        <taxon>Lactobacillales</taxon>
        <taxon>Lactobacillaceae</taxon>
        <taxon>Loigolactobacillus</taxon>
    </lineage>
</organism>
<dbReference type="Proteomes" id="UP000078582">
    <property type="component" value="Chromosome"/>
</dbReference>
<dbReference type="RefSeq" id="WP_068225644.1">
    <property type="nucleotide sequence ID" value="NZ_CP014623.1"/>
</dbReference>
<gene>
    <name evidence="1" type="ORF">AYR53_05295</name>
</gene>
<dbReference type="AlphaFoldDB" id="A0A192H0C4"/>
<accession>A0A192H0C4</accession>
<dbReference type="GeneID" id="42981661"/>
<dbReference type="KEGG" id="lbt:AYR52_08705"/>
<proteinExistence type="predicted"/>
<reference evidence="1 2" key="1">
    <citation type="submission" date="2016-03" db="EMBL/GenBank/DDBJ databases">
        <title>Pediococcus and Lactobacillus from brewery environment - whole genome sequencing and assembly.</title>
        <authorList>
            <person name="Behr J."/>
            <person name="Geissler A.J."/>
            <person name="Vogel R.F."/>
        </authorList>
    </citation>
    <scope>NUCLEOTIDE SEQUENCE [LARGE SCALE GENOMIC DNA]</scope>
    <source>
        <strain evidence="1 2">TMW 1.1989</strain>
    </source>
</reference>
<dbReference type="EMBL" id="CP014873">
    <property type="protein sequence ID" value="ANK62239.1"/>
    <property type="molecule type" value="Genomic_DNA"/>
</dbReference>
<evidence type="ECO:0000313" key="2">
    <source>
        <dbReference type="Proteomes" id="UP000078582"/>
    </source>
</evidence>
<name>A0A192H0C4_9LACO</name>
<keyword evidence="2" id="KW-1185">Reference proteome</keyword>
<sequence>MAEEQAKTKKPEITYDQADIDKAVDLIKKQGYVTRKDIPNIDNDDWAKGFTTKISDTFHNADEDPYIYYERYDFADHEITGIIFDMDQTKTRQEAGRLLGQALKLKSFE</sequence>
<evidence type="ECO:0000313" key="1">
    <source>
        <dbReference type="EMBL" id="ANK62239.1"/>
    </source>
</evidence>
<dbReference type="OrthoDB" id="2292110at2"/>